<organism evidence="1">
    <name type="scientific">Hexamita inflata</name>
    <dbReference type="NCBI Taxonomy" id="28002"/>
    <lineage>
        <taxon>Eukaryota</taxon>
        <taxon>Metamonada</taxon>
        <taxon>Diplomonadida</taxon>
        <taxon>Hexamitidae</taxon>
        <taxon>Hexamitinae</taxon>
        <taxon>Hexamita</taxon>
    </lineage>
</organism>
<dbReference type="AlphaFoldDB" id="A0AA86N440"/>
<name>A0AA86N440_9EUKA</name>
<comment type="caution">
    <text evidence="1">The sequence shown here is derived from an EMBL/GenBank/DDBJ whole genome shotgun (WGS) entry which is preliminary data.</text>
</comment>
<sequence>MSCQIVIIVEKIVGEVQLLLDLEFISDQYFDLDNLKYFIQLYQFVHLCIKHWNLSQNRFIPAISRVYNFRNILSQLQLQWSQSSRLLQKSLNDRYQTTSV</sequence>
<protein>
    <submittedName>
        <fullName evidence="2">Hypothetical_protein</fullName>
    </submittedName>
</protein>
<reference evidence="1" key="1">
    <citation type="submission" date="2023-06" db="EMBL/GenBank/DDBJ databases">
        <authorList>
            <person name="Kurt Z."/>
        </authorList>
    </citation>
    <scope>NUCLEOTIDE SEQUENCE</scope>
</reference>
<evidence type="ECO:0000313" key="3">
    <source>
        <dbReference type="Proteomes" id="UP001642409"/>
    </source>
</evidence>
<gene>
    <name evidence="1" type="ORF">HINF_LOCUS118</name>
    <name evidence="2" type="ORF">HINF_LOCUS58920</name>
</gene>
<dbReference type="Proteomes" id="UP001642409">
    <property type="component" value="Unassembled WGS sequence"/>
</dbReference>
<reference evidence="2 3" key="2">
    <citation type="submission" date="2024-07" db="EMBL/GenBank/DDBJ databases">
        <authorList>
            <person name="Akdeniz Z."/>
        </authorList>
    </citation>
    <scope>NUCLEOTIDE SEQUENCE [LARGE SCALE GENOMIC DNA]</scope>
</reference>
<dbReference type="EMBL" id="CATOUU010000002">
    <property type="protein sequence ID" value="CAI9912473.1"/>
    <property type="molecule type" value="Genomic_DNA"/>
</dbReference>
<dbReference type="EMBL" id="CAXDID020000334">
    <property type="protein sequence ID" value="CAL6078472.1"/>
    <property type="molecule type" value="Genomic_DNA"/>
</dbReference>
<keyword evidence="3" id="KW-1185">Reference proteome</keyword>
<evidence type="ECO:0000313" key="2">
    <source>
        <dbReference type="EMBL" id="CAL6078472.1"/>
    </source>
</evidence>
<proteinExistence type="predicted"/>
<evidence type="ECO:0000313" key="1">
    <source>
        <dbReference type="EMBL" id="CAI9912473.1"/>
    </source>
</evidence>
<accession>A0AA86N440</accession>